<dbReference type="GO" id="GO:0004365">
    <property type="term" value="F:glyceraldehyde-3-phosphate dehydrogenase (NAD+) (phosphorylating) activity"/>
    <property type="evidence" value="ECO:0007669"/>
    <property type="project" value="UniProtKB-EC"/>
</dbReference>
<evidence type="ECO:0000313" key="24">
    <source>
        <dbReference type="Proteomes" id="UP000030759"/>
    </source>
</evidence>
<dbReference type="EC" id="1.2.1.12" evidence="6"/>
<dbReference type="GO" id="GO:0006915">
    <property type="term" value="P:apoptotic process"/>
    <property type="evidence" value="ECO:0007669"/>
    <property type="project" value="UniProtKB-KW"/>
</dbReference>
<reference evidence="24" key="1">
    <citation type="journal article" date="2013" name="Nat. Biotechnol.">
        <title>Chinese hamster genome sequenced from sorted chromosomes.</title>
        <authorList>
            <person name="Brinkrolf K."/>
            <person name="Rupp O."/>
            <person name="Laux H."/>
            <person name="Kollin F."/>
            <person name="Ernst W."/>
            <person name="Linke B."/>
            <person name="Kofler R."/>
            <person name="Romand S."/>
            <person name="Hesse F."/>
            <person name="Budach W.E."/>
            <person name="Galosy S."/>
            <person name="Muller D."/>
            <person name="Noll T."/>
            <person name="Wienberg J."/>
            <person name="Jostock T."/>
            <person name="Leonard M."/>
            <person name="Grillari J."/>
            <person name="Tauch A."/>
            <person name="Goesmann A."/>
            <person name="Helk B."/>
            <person name="Mott J.E."/>
            <person name="Puhler A."/>
            <person name="Borth N."/>
        </authorList>
    </citation>
    <scope>NUCLEOTIDE SEQUENCE [LARGE SCALE GENOMIC DNA]</scope>
    <source>
        <strain evidence="24">17A/GY</strain>
    </source>
</reference>
<dbReference type="SUPFAM" id="SSF55347">
    <property type="entry name" value="Glyceraldehyde-3-phosphate dehydrogenase-like, C-terminal domain"/>
    <property type="match status" value="1"/>
</dbReference>
<protein>
    <recommendedName>
        <fullName evidence="6">glyceraldehyde-3-phosphate dehydrogenase (phosphorylating)</fullName>
        <ecNumber evidence="6">1.2.1.12</ecNumber>
    </recommendedName>
    <alternativeName>
        <fullName evidence="17">Peptidyl-cysteine S-nitrosylase GAPDH</fullName>
    </alternativeName>
</protein>
<evidence type="ECO:0000256" key="12">
    <source>
        <dbReference type="ARBA" id="ARBA00023002"/>
    </source>
</evidence>
<dbReference type="Pfam" id="PF02800">
    <property type="entry name" value="Gp_dh_C"/>
    <property type="match status" value="1"/>
</dbReference>
<keyword evidence="13" id="KW-0520">NAD</keyword>
<comment type="catalytic activity">
    <reaction evidence="19">
        <text>D-glyceraldehyde 3-phosphate + phosphate + NAD(+) = (2R)-3-phospho-glyceroyl phosphate + NADH + H(+)</text>
        <dbReference type="Rhea" id="RHEA:10300"/>
        <dbReference type="ChEBI" id="CHEBI:15378"/>
        <dbReference type="ChEBI" id="CHEBI:43474"/>
        <dbReference type="ChEBI" id="CHEBI:57540"/>
        <dbReference type="ChEBI" id="CHEBI:57604"/>
        <dbReference type="ChEBI" id="CHEBI:57945"/>
        <dbReference type="ChEBI" id="CHEBI:59776"/>
        <dbReference type="EC" id="1.2.1.12"/>
    </reaction>
</comment>
<evidence type="ECO:0000256" key="5">
    <source>
        <dbReference type="ARBA" id="ARBA00007406"/>
    </source>
</evidence>
<evidence type="ECO:0000256" key="11">
    <source>
        <dbReference type="ARBA" id="ARBA00022845"/>
    </source>
</evidence>
<dbReference type="PRINTS" id="PR00078">
    <property type="entry name" value="G3PDHDRGNASE"/>
</dbReference>
<keyword evidence="7" id="KW-0963">Cytoplasm</keyword>
<evidence type="ECO:0000256" key="15">
    <source>
        <dbReference type="ARBA" id="ARBA00023212"/>
    </source>
</evidence>
<comment type="subcellular location">
    <subcellularLocation>
        <location evidence="2">Cytoplasm</location>
        <location evidence="2">Cytoskeleton</location>
    </subcellularLocation>
    <subcellularLocation>
        <location evidence="3">Cytoplasm</location>
        <location evidence="3">Cytosol</location>
    </subcellularLocation>
    <subcellularLocation>
        <location evidence="1">Nucleus</location>
    </subcellularLocation>
</comment>
<evidence type="ECO:0000256" key="17">
    <source>
        <dbReference type="ARBA" id="ARBA00031890"/>
    </source>
</evidence>
<dbReference type="Proteomes" id="UP000030759">
    <property type="component" value="Unassembled WGS sequence"/>
</dbReference>
<comment type="pathway">
    <text evidence="4">Carbohydrate degradation; glycolysis; pyruvate from D-glyceraldehyde 3-phosphate: step 1/5.</text>
</comment>
<evidence type="ECO:0000256" key="13">
    <source>
        <dbReference type="ARBA" id="ARBA00023027"/>
    </source>
</evidence>
<dbReference type="InterPro" id="IPR020831">
    <property type="entry name" value="GlycerAld/Erythrose_P_DH"/>
</dbReference>
<dbReference type="Gene3D" id="3.40.50.720">
    <property type="entry name" value="NAD(P)-binding Rossmann-like Domain"/>
    <property type="match status" value="2"/>
</dbReference>
<evidence type="ECO:0000256" key="9">
    <source>
        <dbReference type="ARBA" id="ARBA00022703"/>
    </source>
</evidence>
<keyword evidence="9" id="KW-0053">Apoptosis</keyword>
<keyword evidence="8" id="KW-0808">Transferase</keyword>
<evidence type="ECO:0000256" key="21">
    <source>
        <dbReference type="RuleBase" id="RU000397"/>
    </source>
</evidence>
<dbReference type="GO" id="GO:0005829">
    <property type="term" value="C:cytosol"/>
    <property type="evidence" value="ECO:0007669"/>
    <property type="project" value="UniProtKB-SubCell"/>
</dbReference>
<evidence type="ECO:0000256" key="8">
    <source>
        <dbReference type="ARBA" id="ARBA00022679"/>
    </source>
</evidence>
<comment type="subunit">
    <text evidence="18">Homotetramer. Interacts with TPPP; the interaction is direct. Interacts (when S-nitrosylated) with SIAH1; leading to nuclear translocation. Interacts with RILPL1/GOSPEL, leading to prevent the interaction between GAPDH and SIAH1 and prevent nuclear translocation. Interacts with CHP1; the interaction increases the binding of CHP1 with microtubules. Associates with microtubules. Interacts with EIF1AD, USP25, PRKCI and WARS1. Interacts with phosphorylated RPL13A; inhibited by oxidatively-modified low-densitity lipoprotein (LDL(ox)). Component of the GAIT complex. Interacts with FKBP6; leading to inhibit GAPDH catalytic activity. Interacts with TRAF2, promoting TRAF2 ubiquitination. Interacts with TRAF3, promoting TRAF3 ubiquitination.</text>
</comment>
<dbReference type="SMART" id="SM00846">
    <property type="entry name" value="Gp_dh_N"/>
    <property type="match status" value="1"/>
</dbReference>
<evidence type="ECO:0000256" key="14">
    <source>
        <dbReference type="ARBA" id="ARBA00023152"/>
    </source>
</evidence>
<comment type="catalytic activity">
    <reaction evidence="20">
        <text>S-nitroso-L-cysteinyl-[GAPDH] + L-cysteinyl-[protein] = L-cysteinyl-[GAPDH] + S-nitroso-L-cysteinyl-[protein]</text>
        <dbReference type="Rhea" id="RHEA:66684"/>
        <dbReference type="Rhea" id="RHEA-COMP:10131"/>
        <dbReference type="Rhea" id="RHEA-COMP:17089"/>
        <dbReference type="Rhea" id="RHEA-COMP:17090"/>
        <dbReference type="Rhea" id="RHEA-COMP:17091"/>
        <dbReference type="ChEBI" id="CHEBI:29950"/>
        <dbReference type="ChEBI" id="CHEBI:149494"/>
    </reaction>
    <physiologicalReaction direction="left-to-right" evidence="20">
        <dbReference type="Rhea" id="RHEA:66685"/>
    </physiologicalReaction>
</comment>
<proteinExistence type="inferred from homology"/>
<evidence type="ECO:0000256" key="6">
    <source>
        <dbReference type="ARBA" id="ARBA00013119"/>
    </source>
</evidence>
<evidence type="ECO:0000256" key="18">
    <source>
        <dbReference type="ARBA" id="ARBA00046997"/>
    </source>
</evidence>
<evidence type="ECO:0000256" key="2">
    <source>
        <dbReference type="ARBA" id="ARBA00004245"/>
    </source>
</evidence>
<evidence type="ECO:0000256" key="4">
    <source>
        <dbReference type="ARBA" id="ARBA00004869"/>
    </source>
</evidence>
<dbReference type="GO" id="GO:0006417">
    <property type="term" value="P:regulation of translation"/>
    <property type="evidence" value="ECO:0007669"/>
    <property type="project" value="UniProtKB-KW"/>
</dbReference>
<sequence>MWSTTYYLVSYGFQDLLSYGTQYHQPKYGTIPTTDGISFAMENVRRLLSTFSKTSFKCGGKVNIVVINDPFIDLNYMVYMYQYDSTHGKFVGTVKAKNGKLVSNGKAITMFQERDPANILPTIHVPMPNVSTVNLTCHLEKVVKYDDIKKVVEQVSKGQLKDILGYSNDQVVTCDFNSDSHFSIFDAGAGIALNDNFVKLISWYDNENGYSSRMVDFMACMASKE</sequence>
<evidence type="ECO:0000313" key="23">
    <source>
        <dbReference type="EMBL" id="ERE65204.1"/>
    </source>
</evidence>
<keyword evidence="12 23" id="KW-0560">Oxidoreductase</keyword>
<keyword evidence="10" id="KW-0702">S-nitrosylation</keyword>
<dbReference type="Pfam" id="PF00044">
    <property type="entry name" value="Gp_dh_N"/>
    <property type="match status" value="1"/>
</dbReference>
<dbReference type="PANTHER" id="PTHR10836">
    <property type="entry name" value="GLYCERALDEHYDE 3-PHOSPHATE DEHYDROGENASE"/>
    <property type="match status" value="1"/>
</dbReference>
<dbReference type="InterPro" id="IPR020829">
    <property type="entry name" value="GlycerAld_3-P_DH_cat"/>
</dbReference>
<keyword evidence="16" id="KW-0539">Nucleus</keyword>
<evidence type="ECO:0000256" key="16">
    <source>
        <dbReference type="ARBA" id="ARBA00023242"/>
    </source>
</evidence>
<evidence type="ECO:0000256" key="3">
    <source>
        <dbReference type="ARBA" id="ARBA00004514"/>
    </source>
</evidence>
<dbReference type="PANTHER" id="PTHR10836:SF111">
    <property type="entry name" value="GLYCERALDEHYDE-3-PHOSPHATE DEHYDROGENASE"/>
    <property type="match status" value="1"/>
</dbReference>
<evidence type="ECO:0000256" key="19">
    <source>
        <dbReference type="ARBA" id="ARBA00047698"/>
    </source>
</evidence>
<dbReference type="Gene3D" id="3.30.360.10">
    <property type="entry name" value="Dihydrodipicolinate Reductase, domain 2"/>
    <property type="match status" value="1"/>
</dbReference>
<accession>A0A061HUF2</accession>
<gene>
    <name evidence="23" type="ORF">H671_xg20436</name>
</gene>
<evidence type="ECO:0000256" key="10">
    <source>
        <dbReference type="ARBA" id="ARBA00022799"/>
    </source>
</evidence>
<dbReference type="AlphaFoldDB" id="A0A061HUF2"/>
<name>A0A061HUF2_CRIGR</name>
<dbReference type="GO" id="GO:0051287">
    <property type="term" value="F:NAD binding"/>
    <property type="evidence" value="ECO:0007669"/>
    <property type="project" value="InterPro"/>
</dbReference>
<feature type="domain" description="Glyceraldehyde 3-phosphate dehydrogenase NAD(P) binding" evidence="22">
    <location>
        <begin position="56"/>
        <end position="157"/>
    </location>
</feature>
<evidence type="ECO:0000256" key="20">
    <source>
        <dbReference type="ARBA" id="ARBA00048005"/>
    </source>
</evidence>
<keyword evidence="14" id="KW-0324">Glycolysis</keyword>
<evidence type="ECO:0000256" key="7">
    <source>
        <dbReference type="ARBA" id="ARBA00022490"/>
    </source>
</evidence>
<dbReference type="GO" id="GO:0005856">
    <property type="term" value="C:cytoskeleton"/>
    <property type="evidence" value="ECO:0007669"/>
    <property type="project" value="UniProtKB-SubCell"/>
</dbReference>
<dbReference type="GO" id="GO:0006096">
    <property type="term" value="P:glycolytic process"/>
    <property type="evidence" value="ECO:0007669"/>
    <property type="project" value="UniProtKB-KW"/>
</dbReference>
<keyword evidence="11" id="KW-0810">Translation regulation</keyword>
<dbReference type="EMBL" id="KE685653">
    <property type="protein sequence ID" value="ERE65204.1"/>
    <property type="molecule type" value="Genomic_DNA"/>
</dbReference>
<keyword evidence="15" id="KW-0206">Cytoskeleton</keyword>
<dbReference type="GO" id="GO:0035605">
    <property type="term" value="F:peptidyl-cysteine S-nitrosylase activity"/>
    <property type="evidence" value="ECO:0007669"/>
    <property type="project" value="RHEA"/>
</dbReference>
<dbReference type="GO" id="GO:0005634">
    <property type="term" value="C:nucleus"/>
    <property type="evidence" value="ECO:0007669"/>
    <property type="project" value="UniProtKB-SubCell"/>
</dbReference>
<evidence type="ECO:0000259" key="22">
    <source>
        <dbReference type="SMART" id="SM00846"/>
    </source>
</evidence>
<evidence type="ECO:0000256" key="1">
    <source>
        <dbReference type="ARBA" id="ARBA00004123"/>
    </source>
</evidence>
<organism evidence="23 24">
    <name type="scientific">Cricetulus griseus</name>
    <name type="common">Chinese hamster</name>
    <name type="synonym">Cricetulus barabensis griseus</name>
    <dbReference type="NCBI Taxonomy" id="10029"/>
    <lineage>
        <taxon>Eukaryota</taxon>
        <taxon>Metazoa</taxon>
        <taxon>Chordata</taxon>
        <taxon>Craniata</taxon>
        <taxon>Vertebrata</taxon>
        <taxon>Euteleostomi</taxon>
        <taxon>Mammalia</taxon>
        <taxon>Eutheria</taxon>
        <taxon>Euarchontoglires</taxon>
        <taxon>Glires</taxon>
        <taxon>Rodentia</taxon>
        <taxon>Myomorpha</taxon>
        <taxon>Muroidea</taxon>
        <taxon>Cricetidae</taxon>
        <taxon>Cricetinae</taxon>
        <taxon>Cricetulus</taxon>
    </lineage>
</organism>
<comment type="similarity">
    <text evidence="5 21">Belongs to the glyceraldehyde-3-phosphate dehydrogenase family.</text>
</comment>
<dbReference type="InterPro" id="IPR020828">
    <property type="entry name" value="GlycerAld_3-P_DH_NAD(P)-bd"/>
</dbReference>